<gene>
    <name evidence="1" type="ORF">A2Y75_02785</name>
</gene>
<evidence type="ECO:0000313" key="1">
    <source>
        <dbReference type="EMBL" id="OFW58493.1"/>
    </source>
</evidence>
<organism evidence="1 2">
    <name type="scientific">Candidatus Solincola sediminis</name>
    <dbReference type="NCBI Taxonomy" id="1797199"/>
    <lineage>
        <taxon>Bacteria</taxon>
        <taxon>Bacillati</taxon>
        <taxon>Actinomycetota</taxon>
        <taxon>Candidatus Geothermincolia</taxon>
        <taxon>Candidatus Geothermincolales</taxon>
        <taxon>Candidatus Geothermincolaceae</taxon>
        <taxon>Candidatus Solincola</taxon>
    </lineage>
</organism>
<dbReference type="STRING" id="1797197.A2Y75_02785"/>
<dbReference type="AlphaFoldDB" id="A0A1F2WNT8"/>
<dbReference type="EMBL" id="MELK01000022">
    <property type="protein sequence ID" value="OFW58493.1"/>
    <property type="molecule type" value="Genomic_DNA"/>
</dbReference>
<name>A0A1F2WNT8_9ACTN</name>
<reference evidence="1 2" key="1">
    <citation type="journal article" date="2016" name="Nat. Commun.">
        <title>Thousands of microbial genomes shed light on interconnected biogeochemical processes in an aquifer system.</title>
        <authorList>
            <person name="Anantharaman K."/>
            <person name="Brown C.T."/>
            <person name="Hug L.A."/>
            <person name="Sharon I."/>
            <person name="Castelle C.J."/>
            <person name="Probst A.J."/>
            <person name="Thomas B.C."/>
            <person name="Singh A."/>
            <person name="Wilkins M.J."/>
            <person name="Karaoz U."/>
            <person name="Brodie E.L."/>
            <person name="Williams K.H."/>
            <person name="Hubbard S.S."/>
            <person name="Banfield J.F."/>
        </authorList>
    </citation>
    <scope>NUCLEOTIDE SEQUENCE [LARGE SCALE GENOMIC DNA]</scope>
</reference>
<comment type="caution">
    <text evidence="1">The sequence shown here is derived from an EMBL/GenBank/DDBJ whole genome shotgun (WGS) entry which is preliminary data.</text>
</comment>
<dbReference type="Proteomes" id="UP000177876">
    <property type="component" value="Unassembled WGS sequence"/>
</dbReference>
<accession>A0A1F2WNT8</accession>
<sequence>MIELNPCIECGIPEYIAKEHLWLDNGDIVQSREGWHRMVFIESENIDPLFLGIEEIIGTSIEHLVITAQRRAVRMYLSKFIPEPVKELVRMKRIEQRPLADATGDMARMMGFGNYQNVDYRYEMDDEDYYTVSIQEPFSVPLAVASLAADIEALTDRDQGVKYSKVGPDTYYITSFPAEHAEELKERMWLQRYYHKPGDVELEKCATCGAPKKLSQYVWHLKRGVIQNRISKRRMVLIGSQNLDPILFELEAELGERIPDVIIEAERRFARGGFYSPTANDEAEFRQDLALRGLGNLQELKLLKSGLRMTMQNAVLPLIIVGLVQGSYENSLGVESNVEWQCSDTGCLDLEVIALH</sequence>
<proteinExistence type="predicted"/>
<evidence type="ECO:0000313" key="2">
    <source>
        <dbReference type="Proteomes" id="UP000177876"/>
    </source>
</evidence>
<protein>
    <submittedName>
        <fullName evidence="1">Uncharacterized protein</fullName>
    </submittedName>
</protein>